<proteinExistence type="predicted"/>
<name>A0A9P8HCU6_9HYPO</name>
<protein>
    <recommendedName>
        <fullName evidence="3">NACHT domain-containing protein</fullName>
    </recommendedName>
</protein>
<dbReference type="GO" id="GO:0009116">
    <property type="term" value="P:nucleoside metabolic process"/>
    <property type="evidence" value="ECO:0007669"/>
    <property type="project" value="InterPro"/>
</dbReference>
<dbReference type="AlphaFoldDB" id="A0A9P8HCU6"/>
<dbReference type="InterPro" id="IPR007111">
    <property type="entry name" value="NACHT_NTPase"/>
</dbReference>
<dbReference type="InterPro" id="IPR002110">
    <property type="entry name" value="Ankyrin_rpt"/>
</dbReference>
<dbReference type="Pfam" id="PF00023">
    <property type="entry name" value="Ank"/>
    <property type="match status" value="2"/>
</dbReference>
<dbReference type="Proteomes" id="UP000826573">
    <property type="component" value="Unassembled WGS sequence"/>
</dbReference>
<gene>
    <name evidence="4" type="ORF">TsFJ059_009467</name>
</gene>
<evidence type="ECO:0000313" key="4">
    <source>
        <dbReference type="EMBL" id="KAH0526090.1"/>
    </source>
</evidence>
<feature type="repeat" description="ANK" evidence="2">
    <location>
        <begin position="733"/>
        <end position="765"/>
    </location>
</feature>
<dbReference type="SUPFAM" id="SSF52540">
    <property type="entry name" value="P-loop containing nucleoside triphosphate hydrolases"/>
    <property type="match status" value="1"/>
</dbReference>
<evidence type="ECO:0000259" key="3">
    <source>
        <dbReference type="PROSITE" id="PS50837"/>
    </source>
</evidence>
<dbReference type="EMBL" id="JAIMJC010000004">
    <property type="protein sequence ID" value="KAH0526090.1"/>
    <property type="molecule type" value="Genomic_DNA"/>
</dbReference>
<dbReference type="PROSITE" id="PS50297">
    <property type="entry name" value="ANK_REP_REGION"/>
    <property type="match status" value="4"/>
</dbReference>
<feature type="repeat" description="ANK" evidence="2">
    <location>
        <begin position="799"/>
        <end position="831"/>
    </location>
</feature>
<feature type="repeat" description="ANK" evidence="2">
    <location>
        <begin position="766"/>
        <end position="798"/>
    </location>
</feature>
<dbReference type="Gene3D" id="3.40.50.300">
    <property type="entry name" value="P-loop containing nucleotide triphosphate hydrolases"/>
    <property type="match status" value="1"/>
</dbReference>
<dbReference type="PANTHER" id="PTHR46082">
    <property type="entry name" value="ATP/GTP-BINDING PROTEIN-RELATED"/>
    <property type="match status" value="1"/>
</dbReference>
<evidence type="ECO:0000256" key="2">
    <source>
        <dbReference type="PROSITE-ProRule" id="PRU00023"/>
    </source>
</evidence>
<dbReference type="SUPFAM" id="SSF53167">
    <property type="entry name" value="Purine and uridine phosphorylases"/>
    <property type="match status" value="1"/>
</dbReference>
<sequence length="895" mass="99412">MAPLQLSDPRQYTVGIITALDKELAAAMAVLDERHRKPQKFKKHPKDTNTYTWGKIGEHNVVIASLAAGSYGTVSAATTASSMISSLPHIRFGLMVGIGAGVPRLEDKIDIRLGDVVVSQPTGKSPGVVQYNLGKLKKDGRFERVGHLSAPPEVLLKGLQALKAEHLIEDSQIPTILEDMVQRYPKMKEPRENGASGFIHQGIENDRLFMASSIHIDIPIANDTASDQDSACAHCDSTKEIKRKDRSPKPAIHYGVIASGNSVIKDGVSRDEVLQRLEERCICFEMEAAGLMNNFPCLVIRGICDYADAHKNDRWQNYAAATAAAFAKELLSTIDGEDVESAPSIGEAIQRIDQKVTQMAESSRQTHTVVQTLEKSDHLQKLHRWLSPPNSSENYNKGIKQRHGDSGQWFLQSKEYISWKSGPNSFLWLQGIPGCGKTVLSSIIIKDLEDNNVKNVLYFFFDFTNLDKRLFDKALGSIVLQLYCKNENTQKPLDSLYDSCGNGIAQPSTDELFVTFQNMLQHADEIHVILDALDECQTRKEHPTGGLLTSMEALITGQNSNIHLLVTARPEQDITSSIESWAHNQDIVPLRSGRVADDILAYIKARVRSNEGPLKRWNERPEVQNEIETRLSTEANGMFRWVTCQLDALENCLDYPTLRKALNSLPMTLDETYARILTNLPLRLLLDKNANVNRNDEFSRYGTALIAAIHKGHEAIVQMLLEKDANINIRSDGYYDALQAASGTGYDNIVRMLLNKGADVNTQGGNYGTALVAASYHGHDKVVQILLDYNADVNAEGGYHDNALYSASINGHDKVVQILLDNNANINAQRGYYDTALYAAIREGHDKVVQKLLDKGASVRSDDLEAALYGGHHNIAQMIRDRMSSTKSVRNRQRF</sequence>
<dbReference type="SUPFAM" id="SSF48403">
    <property type="entry name" value="Ankyrin repeat"/>
    <property type="match status" value="1"/>
</dbReference>
<feature type="domain" description="NACHT" evidence="3">
    <location>
        <begin position="425"/>
        <end position="570"/>
    </location>
</feature>
<keyword evidence="1" id="KW-0677">Repeat</keyword>
<dbReference type="Pfam" id="PF12796">
    <property type="entry name" value="Ank_2"/>
    <property type="match status" value="1"/>
</dbReference>
<dbReference type="PROSITE" id="PS50837">
    <property type="entry name" value="NACHT"/>
    <property type="match status" value="1"/>
</dbReference>
<evidence type="ECO:0000313" key="5">
    <source>
        <dbReference type="Proteomes" id="UP000826573"/>
    </source>
</evidence>
<organism evidence="4 5">
    <name type="scientific">Trichoderma semiorbis</name>
    <dbReference type="NCBI Taxonomy" id="1491008"/>
    <lineage>
        <taxon>Eukaryota</taxon>
        <taxon>Fungi</taxon>
        <taxon>Dikarya</taxon>
        <taxon>Ascomycota</taxon>
        <taxon>Pezizomycotina</taxon>
        <taxon>Sordariomycetes</taxon>
        <taxon>Hypocreomycetidae</taxon>
        <taxon>Hypocreales</taxon>
        <taxon>Hypocreaceae</taxon>
        <taxon>Trichoderma</taxon>
    </lineage>
</organism>
<dbReference type="InterPro" id="IPR035994">
    <property type="entry name" value="Nucleoside_phosphorylase_sf"/>
</dbReference>
<dbReference type="PROSITE" id="PS50088">
    <property type="entry name" value="ANK_REPEAT"/>
    <property type="match status" value="5"/>
</dbReference>
<dbReference type="InterPro" id="IPR027417">
    <property type="entry name" value="P-loop_NTPase"/>
</dbReference>
<keyword evidence="5" id="KW-1185">Reference proteome</keyword>
<dbReference type="Gene3D" id="3.40.50.1580">
    <property type="entry name" value="Nucleoside phosphorylase domain"/>
    <property type="match status" value="1"/>
</dbReference>
<evidence type="ECO:0000256" key="1">
    <source>
        <dbReference type="ARBA" id="ARBA00022737"/>
    </source>
</evidence>
<dbReference type="InterPro" id="IPR056884">
    <property type="entry name" value="NPHP3-like_N"/>
</dbReference>
<dbReference type="GO" id="GO:0003824">
    <property type="term" value="F:catalytic activity"/>
    <property type="evidence" value="ECO:0007669"/>
    <property type="project" value="InterPro"/>
</dbReference>
<feature type="repeat" description="ANK" evidence="2">
    <location>
        <begin position="700"/>
        <end position="732"/>
    </location>
</feature>
<dbReference type="InterPro" id="IPR036770">
    <property type="entry name" value="Ankyrin_rpt-contain_sf"/>
</dbReference>
<reference evidence="4 5" key="1">
    <citation type="submission" date="2021-08" db="EMBL/GenBank/DDBJ databases">
        <title>The highly contiguous genome resource for Trichoderma semiorbis FJ059, a fungal antagonistic to plant pathogens.</title>
        <authorList>
            <person name="Liu T."/>
        </authorList>
    </citation>
    <scope>NUCLEOTIDE SEQUENCE [LARGE SCALE GENOMIC DNA]</scope>
    <source>
        <strain evidence="4 5">FJ059</strain>
    </source>
</reference>
<comment type="caution">
    <text evidence="4">The sequence shown here is derived from an EMBL/GenBank/DDBJ whole genome shotgun (WGS) entry which is preliminary data.</text>
</comment>
<dbReference type="SMART" id="SM00248">
    <property type="entry name" value="ANK"/>
    <property type="match status" value="5"/>
</dbReference>
<dbReference type="Pfam" id="PF24883">
    <property type="entry name" value="NPHP3_N"/>
    <property type="match status" value="1"/>
</dbReference>
<feature type="repeat" description="ANK" evidence="2">
    <location>
        <begin position="832"/>
        <end position="864"/>
    </location>
</feature>
<dbReference type="PANTHER" id="PTHR46082:SF11">
    <property type="entry name" value="AAA+ ATPASE DOMAIN-CONTAINING PROTEIN-RELATED"/>
    <property type="match status" value="1"/>
</dbReference>
<accession>A0A9P8HCU6</accession>
<keyword evidence="2" id="KW-0040">ANK repeat</keyword>
<dbReference type="InterPro" id="IPR053137">
    <property type="entry name" value="NLR-like"/>
</dbReference>
<dbReference type="Gene3D" id="1.25.40.20">
    <property type="entry name" value="Ankyrin repeat-containing domain"/>
    <property type="match status" value="2"/>
</dbReference>